<reference evidence="2" key="1">
    <citation type="submission" date="2014-11" db="EMBL/GenBank/DDBJ databases">
        <authorList>
            <person name="Amaro Gonzalez C."/>
        </authorList>
    </citation>
    <scope>NUCLEOTIDE SEQUENCE</scope>
</reference>
<feature type="region of interest" description="Disordered" evidence="1">
    <location>
        <begin position="1"/>
        <end position="21"/>
    </location>
</feature>
<accession>A0A0E9QAF5</accession>
<proteinExistence type="predicted"/>
<feature type="compositionally biased region" description="Basic residues" evidence="1">
    <location>
        <begin position="10"/>
        <end position="21"/>
    </location>
</feature>
<evidence type="ECO:0000313" key="2">
    <source>
        <dbReference type="EMBL" id="JAH13517.1"/>
    </source>
</evidence>
<protein>
    <submittedName>
        <fullName evidence="2">Uncharacterized protein</fullName>
    </submittedName>
</protein>
<dbReference type="EMBL" id="GBXM01095060">
    <property type="protein sequence ID" value="JAH13517.1"/>
    <property type="molecule type" value="Transcribed_RNA"/>
</dbReference>
<dbReference type="AlphaFoldDB" id="A0A0E9QAF5"/>
<organism evidence="2">
    <name type="scientific">Anguilla anguilla</name>
    <name type="common">European freshwater eel</name>
    <name type="synonym">Muraena anguilla</name>
    <dbReference type="NCBI Taxonomy" id="7936"/>
    <lineage>
        <taxon>Eukaryota</taxon>
        <taxon>Metazoa</taxon>
        <taxon>Chordata</taxon>
        <taxon>Craniata</taxon>
        <taxon>Vertebrata</taxon>
        <taxon>Euteleostomi</taxon>
        <taxon>Actinopterygii</taxon>
        <taxon>Neopterygii</taxon>
        <taxon>Teleostei</taxon>
        <taxon>Anguilliformes</taxon>
        <taxon>Anguillidae</taxon>
        <taxon>Anguilla</taxon>
    </lineage>
</organism>
<evidence type="ECO:0000256" key="1">
    <source>
        <dbReference type="SAM" id="MobiDB-lite"/>
    </source>
</evidence>
<reference evidence="2" key="2">
    <citation type="journal article" date="2015" name="Fish Shellfish Immunol.">
        <title>Early steps in the European eel (Anguilla anguilla)-Vibrio vulnificus interaction in the gills: Role of the RtxA13 toxin.</title>
        <authorList>
            <person name="Callol A."/>
            <person name="Pajuelo D."/>
            <person name="Ebbesson L."/>
            <person name="Teles M."/>
            <person name="MacKenzie S."/>
            <person name="Amaro C."/>
        </authorList>
    </citation>
    <scope>NUCLEOTIDE SEQUENCE</scope>
</reference>
<name>A0A0E9QAF5_ANGAN</name>
<sequence length="21" mass="2385">MHPAMQNKQGHTKQIPHKSVS</sequence>